<gene>
    <name evidence="3" type="ORF">GUITHDRAFT_136077</name>
</gene>
<feature type="region of interest" description="Disordered" evidence="1">
    <location>
        <begin position="283"/>
        <end position="314"/>
    </location>
</feature>
<feature type="transmembrane region" description="Helical" evidence="2">
    <location>
        <begin position="521"/>
        <end position="542"/>
    </location>
</feature>
<feature type="region of interest" description="Disordered" evidence="1">
    <location>
        <begin position="1"/>
        <end position="45"/>
    </location>
</feature>
<name>L1JMW0_GUITC</name>
<feature type="compositionally biased region" description="Basic and acidic residues" evidence="1">
    <location>
        <begin position="283"/>
        <end position="302"/>
    </location>
</feature>
<feature type="transmembrane region" description="Helical" evidence="2">
    <location>
        <begin position="244"/>
        <end position="260"/>
    </location>
</feature>
<evidence type="ECO:0000313" key="5">
    <source>
        <dbReference type="Proteomes" id="UP000011087"/>
    </source>
</evidence>
<dbReference type="GeneID" id="17305987"/>
<dbReference type="EMBL" id="JH992982">
    <property type="protein sequence ID" value="EKX49408.1"/>
    <property type="molecule type" value="Genomic_DNA"/>
</dbReference>
<reference evidence="5" key="2">
    <citation type="submission" date="2012-11" db="EMBL/GenBank/DDBJ databases">
        <authorList>
            <person name="Kuo A."/>
            <person name="Curtis B.A."/>
            <person name="Tanifuji G."/>
            <person name="Burki F."/>
            <person name="Gruber A."/>
            <person name="Irimia M."/>
            <person name="Maruyama S."/>
            <person name="Arias M.C."/>
            <person name="Ball S.G."/>
            <person name="Gile G.H."/>
            <person name="Hirakawa Y."/>
            <person name="Hopkins J.F."/>
            <person name="Rensing S.A."/>
            <person name="Schmutz J."/>
            <person name="Symeonidi A."/>
            <person name="Elias M."/>
            <person name="Eveleigh R.J."/>
            <person name="Herman E.K."/>
            <person name="Klute M.J."/>
            <person name="Nakayama T."/>
            <person name="Obornik M."/>
            <person name="Reyes-Prieto A."/>
            <person name="Armbrust E.V."/>
            <person name="Aves S.J."/>
            <person name="Beiko R.G."/>
            <person name="Coutinho P."/>
            <person name="Dacks J.B."/>
            <person name="Durnford D.G."/>
            <person name="Fast N.M."/>
            <person name="Green B.R."/>
            <person name="Grisdale C."/>
            <person name="Hempe F."/>
            <person name="Henrissat B."/>
            <person name="Hoppner M.P."/>
            <person name="Ishida K.-I."/>
            <person name="Kim E."/>
            <person name="Koreny L."/>
            <person name="Kroth P.G."/>
            <person name="Liu Y."/>
            <person name="Malik S.-B."/>
            <person name="Maier U.G."/>
            <person name="McRose D."/>
            <person name="Mock T."/>
            <person name="Neilson J.A."/>
            <person name="Onodera N.T."/>
            <person name="Poole A.M."/>
            <person name="Pritham E.J."/>
            <person name="Richards T.A."/>
            <person name="Rocap G."/>
            <person name="Roy S.W."/>
            <person name="Sarai C."/>
            <person name="Schaack S."/>
            <person name="Shirato S."/>
            <person name="Slamovits C.H."/>
            <person name="Spencer D.F."/>
            <person name="Suzuki S."/>
            <person name="Worden A.Z."/>
            <person name="Zauner S."/>
            <person name="Barry K."/>
            <person name="Bell C."/>
            <person name="Bharti A.K."/>
            <person name="Crow J.A."/>
            <person name="Grimwood J."/>
            <person name="Kramer R."/>
            <person name="Lindquist E."/>
            <person name="Lucas S."/>
            <person name="Salamov A."/>
            <person name="McFadden G.I."/>
            <person name="Lane C.E."/>
            <person name="Keeling P.J."/>
            <person name="Gray M.W."/>
            <person name="Grigoriev I.V."/>
            <person name="Archibald J.M."/>
        </authorList>
    </citation>
    <scope>NUCLEOTIDE SEQUENCE</scope>
    <source>
        <strain evidence="5">CCMP2712</strain>
    </source>
</reference>
<dbReference type="AlphaFoldDB" id="L1JMW0"/>
<organism evidence="3">
    <name type="scientific">Guillardia theta (strain CCMP2712)</name>
    <name type="common">Cryptophyte</name>
    <dbReference type="NCBI Taxonomy" id="905079"/>
    <lineage>
        <taxon>Eukaryota</taxon>
        <taxon>Cryptophyceae</taxon>
        <taxon>Pyrenomonadales</taxon>
        <taxon>Geminigeraceae</taxon>
        <taxon>Guillardia</taxon>
    </lineage>
</organism>
<dbReference type="EnsemblProtists" id="EKX49408">
    <property type="protein sequence ID" value="EKX49408"/>
    <property type="gene ID" value="GUITHDRAFT_136077"/>
</dbReference>
<dbReference type="PaxDb" id="55529-EKX49408"/>
<sequence>MADATRVASSSAPSSPSADGTCEHAGRENPHEESERPAVDHPFPHYLVSPAIKGVRWKKEAAGSSLSEGVQHPQMLKKRSASWASGLTAIDDDSSQADEHEEARGSEPADFENRIPLLFEFSLVEDLATGSSLYRQRSRESAAKMEIRWVRFLQLLIHLAVAPAFLSIPILSSARSKGCLLHLGKHFKILFFSGKALVRPAASLAASDAGAWQEVLCSILLMTIIACSYWLYYNGKDTYETREVLLLYLIILATYSAIYSPDRLGRYSFDDLEDLMSNVSPNDKKAELDKSGLDGAELDKGDNPSPMSSTDDLTNRKMSESFRFQFQELQEQWNYMQNEMLTVFDSNRKTFTVSLYDLCREVYVARKEQKRKSSQLPFFGAMAFAMTAPTHRLMTLCLGLPNDSTCPRMRFQDLTVPPVELLRAAFGSSTAEVALTVSCTLANFVMGMGILTCTNVAVESYRRLNRRARYLCALLDLRAARRACLPHLSISSVSQVRAWLVLRQYIKKQNSSTFLARSVDFIVTVSFLVCCVLFLHFVVAFFRGGGNAQLLGVSDCQALMLAFILGRDVTRIIQLGARTNYPAVKEQAERAVKYLDVVRLAQKDAHSPLHVLGFPFSESLFRLMIGIMISAGGSVLSRIVGFTVPITAWRI</sequence>
<feature type="transmembrane region" description="Helical" evidence="2">
    <location>
        <begin position="210"/>
        <end position="232"/>
    </location>
</feature>
<dbReference type="Proteomes" id="UP000011087">
    <property type="component" value="Unassembled WGS sequence"/>
</dbReference>
<keyword evidence="5" id="KW-1185">Reference proteome</keyword>
<protein>
    <submittedName>
        <fullName evidence="3 4">Uncharacterized protein</fullName>
    </submittedName>
</protein>
<feature type="transmembrane region" description="Helical" evidence="2">
    <location>
        <begin position="620"/>
        <end position="640"/>
    </location>
</feature>
<feature type="compositionally biased region" description="Basic and acidic residues" evidence="1">
    <location>
        <begin position="21"/>
        <end position="43"/>
    </location>
</feature>
<feature type="transmembrane region" description="Helical" evidence="2">
    <location>
        <begin position="433"/>
        <end position="458"/>
    </location>
</feature>
<reference evidence="4" key="3">
    <citation type="submission" date="2015-06" db="UniProtKB">
        <authorList>
            <consortium name="EnsemblProtists"/>
        </authorList>
    </citation>
    <scope>IDENTIFICATION</scope>
</reference>
<feature type="compositionally biased region" description="Basic and acidic residues" evidence="1">
    <location>
        <begin position="97"/>
        <end position="108"/>
    </location>
</feature>
<dbReference type="STRING" id="905079.L1JMW0"/>
<accession>L1JMW0</accession>
<keyword evidence="2" id="KW-0812">Transmembrane</keyword>
<keyword evidence="2" id="KW-1133">Transmembrane helix</keyword>
<evidence type="ECO:0000313" key="3">
    <source>
        <dbReference type="EMBL" id="EKX49408.1"/>
    </source>
</evidence>
<dbReference type="HOGENOM" id="CLU_421195_0_0_1"/>
<evidence type="ECO:0000256" key="2">
    <source>
        <dbReference type="SAM" id="Phobius"/>
    </source>
</evidence>
<feature type="region of interest" description="Disordered" evidence="1">
    <location>
        <begin position="89"/>
        <end position="108"/>
    </location>
</feature>
<evidence type="ECO:0000256" key="1">
    <source>
        <dbReference type="SAM" id="MobiDB-lite"/>
    </source>
</evidence>
<dbReference type="KEGG" id="gtt:GUITHDRAFT_136077"/>
<dbReference type="RefSeq" id="XP_005836388.1">
    <property type="nucleotide sequence ID" value="XM_005836331.1"/>
</dbReference>
<evidence type="ECO:0000313" key="4">
    <source>
        <dbReference type="EnsemblProtists" id="EKX49408"/>
    </source>
</evidence>
<feature type="compositionally biased region" description="Low complexity" evidence="1">
    <location>
        <begin position="8"/>
        <end position="18"/>
    </location>
</feature>
<keyword evidence="2" id="KW-0472">Membrane</keyword>
<proteinExistence type="predicted"/>
<reference evidence="3 5" key="1">
    <citation type="journal article" date="2012" name="Nature">
        <title>Algal genomes reveal evolutionary mosaicism and the fate of nucleomorphs.</title>
        <authorList>
            <consortium name="DOE Joint Genome Institute"/>
            <person name="Curtis B.A."/>
            <person name="Tanifuji G."/>
            <person name="Burki F."/>
            <person name="Gruber A."/>
            <person name="Irimia M."/>
            <person name="Maruyama S."/>
            <person name="Arias M.C."/>
            <person name="Ball S.G."/>
            <person name="Gile G.H."/>
            <person name="Hirakawa Y."/>
            <person name="Hopkins J.F."/>
            <person name="Kuo A."/>
            <person name="Rensing S.A."/>
            <person name="Schmutz J."/>
            <person name="Symeonidi A."/>
            <person name="Elias M."/>
            <person name="Eveleigh R.J."/>
            <person name="Herman E.K."/>
            <person name="Klute M.J."/>
            <person name="Nakayama T."/>
            <person name="Obornik M."/>
            <person name="Reyes-Prieto A."/>
            <person name="Armbrust E.V."/>
            <person name="Aves S.J."/>
            <person name="Beiko R.G."/>
            <person name="Coutinho P."/>
            <person name="Dacks J.B."/>
            <person name="Durnford D.G."/>
            <person name="Fast N.M."/>
            <person name="Green B.R."/>
            <person name="Grisdale C.J."/>
            <person name="Hempel F."/>
            <person name="Henrissat B."/>
            <person name="Hoppner M.P."/>
            <person name="Ishida K."/>
            <person name="Kim E."/>
            <person name="Koreny L."/>
            <person name="Kroth P.G."/>
            <person name="Liu Y."/>
            <person name="Malik S.B."/>
            <person name="Maier U.G."/>
            <person name="McRose D."/>
            <person name="Mock T."/>
            <person name="Neilson J.A."/>
            <person name="Onodera N.T."/>
            <person name="Poole A.M."/>
            <person name="Pritham E.J."/>
            <person name="Richards T.A."/>
            <person name="Rocap G."/>
            <person name="Roy S.W."/>
            <person name="Sarai C."/>
            <person name="Schaack S."/>
            <person name="Shirato S."/>
            <person name="Slamovits C.H."/>
            <person name="Spencer D.F."/>
            <person name="Suzuki S."/>
            <person name="Worden A.Z."/>
            <person name="Zauner S."/>
            <person name="Barry K."/>
            <person name="Bell C."/>
            <person name="Bharti A.K."/>
            <person name="Crow J.A."/>
            <person name="Grimwood J."/>
            <person name="Kramer R."/>
            <person name="Lindquist E."/>
            <person name="Lucas S."/>
            <person name="Salamov A."/>
            <person name="McFadden G.I."/>
            <person name="Lane C.E."/>
            <person name="Keeling P.J."/>
            <person name="Gray M.W."/>
            <person name="Grigoriev I.V."/>
            <person name="Archibald J.M."/>
        </authorList>
    </citation>
    <scope>NUCLEOTIDE SEQUENCE</scope>
    <source>
        <strain evidence="3 5">CCMP2712</strain>
    </source>
</reference>
<feature type="transmembrane region" description="Helical" evidence="2">
    <location>
        <begin position="149"/>
        <end position="168"/>
    </location>
</feature>